<protein>
    <recommendedName>
        <fullName evidence="1">N-acetyltransferase domain-containing protein</fullName>
    </recommendedName>
</protein>
<evidence type="ECO:0000313" key="3">
    <source>
        <dbReference type="Proteomes" id="UP000006078"/>
    </source>
</evidence>
<comment type="caution">
    <text evidence="2">The sequence shown here is derived from an EMBL/GenBank/DDBJ whole genome shotgun (WGS) entry which is preliminary data.</text>
</comment>
<dbReference type="eggNOG" id="COG0456">
    <property type="taxonomic scope" value="Bacteria"/>
</dbReference>
<dbReference type="Pfam" id="PF00583">
    <property type="entry name" value="Acetyltransf_1"/>
    <property type="match status" value="1"/>
</dbReference>
<dbReference type="RefSeq" id="WP_004600157.1">
    <property type="nucleotide sequence ID" value="NZ_HF541865.1"/>
</dbReference>
<dbReference type="SUPFAM" id="SSF55729">
    <property type="entry name" value="Acyl-CoA N-acyltransferases (Nat)"/>
    <property type="match status" value="1"/>
</dbReference>
<dbReference type="InterPro" id="IPR000182">
    <property type="entry name" value="GNAT_dom"/>
</dbReference>
<sequence>MVDSPLPEPGDVRVSALSPHQFQLAAPVLVDIYLAAMDYQRSLRSSRVAAWRQQAAHPGFRAVIGHDRDTVLGFAYAFQGSAERWWHRHVADGLRRAAGAAAAGRFLTDYLELAEVHVDPRFQSRGLGRRLVRAVTDAAPQPRVVLSTPEVPGEDNNAFRAYRALGFYDLMRGLVFPGDSRPFAVLAADLPLPAEDLRR</sequence>
<reference evidence="2 3" key="1">
    <citation type="submission" date="2012-08" db="EMBL/GenBank/DDBJ databases">
        <title>The Genome Sequence of Turicella otitidis ATCC 51513.</title>
        <authorList>
            <consortium name="The Broad Institute Genome Sequencing Platform"/>
            <person name="Earl A."/>
            <person name="Ward D."/>
            <person name="Feldgarden M."/>
            <person name="Gevers D."/>
            <person name="Huys G."/>
            <person name="Walker B."/>
            <person name="Young S.K."/>
            <person name="Zeng Q."/>
            <person name="Gargeya S."/>
            <person name="Fitzgerald M."/>
            <person name="Haas B."/>
            <person name="Abouelleil A."/>
            <person name="Alvarado L."/>
            <person name="Arachchi H.M."/>
            <person name="Berlin A.M."/>
            <person name="Chapman S.B."/>
            <person name="Goldberg J."/>
            <person name="Griggs A."/>
            <person name="Gujja S."/>
            <person name="Hansen M."/>
            <person name="Howarth C."/>
            <person name="Imamovic A."/>
            <person name="Larimer J."/>
            <person name="McCowen C."/>
            <person name="Montmayeur A."/>
            <person name="Murphy C."/>
            <person name="Neiman D."/>
            <person name="Pearson M."/>
            <person name="Priest M."/>
            <person name="Roberts A."/>
            <person name="Saif S."/>
            <person name="Shea T."/>
            <person name="Sisk P."/>
            <person name="Sykes S."/>
            <person name="Wortman J."/>
            <person name="Nusbaum C."/>
            <person name="Birren B."/>
        </authorList>
    </citation>
    <scope>NUCLEOTIDE SEQUENCE [LARGE SCALE GENOMIC DNA]</scope>
    <source>
        <strain evidence="2 3">ATCC 51513</strain>
    </source>
</reference>
<dbReference type="PROSITE" id="PS51186">
    <property type="entry name" value="GNAT"/>
    <property type="match status" value="1"/>
</dbReference>
<dbReference type="Proteomes" id="UP000006078">
    <property type="component" value="Unassembled WGS sequence"/>
</dbReference>
<dbReference type="AlphaFoldDB" id="K0Z5S0"/>
<dbReference type="CDD" id="cd04301">
    <property type="entry name" value="NAT_SF"/>
    <property type="match status" value="1"/>
</dbReference>
<dbReference type="OrthoDB" id="3692150at2"/>
<name>K0Z5S0_9CORY</name>
<dbReference type="EMBL" id="AHAE01000017">
    <property type="protein sequence ID" value="EJZ82775.1"/>
    <property type="molecule type" value="Genomic_DNA"/>
</dbReference>
<dbReference type="GO" id="GO:0016747">
    <property type="term" value="F:acyltransferase activity, transferring groups other than amino-acyl groups"/>
    <property type="evidence" value="ECO:0007669"/>
    <property type="project" value="InterPro"/>
</dbReference>
<proteinExistence type="predicted"/>
<accession>K0Z5S0</accession>
<dbReference type="Gene3D" id="3.40.630.30">
    <property type="match status" value="1"/>
</dbReference>
<feature type="domain" description="N-acetyltransferase" evidence="1">
    <location>
        <begin position="12"/>
        <end position="195"/>
    </location>
</feature>
<dbReference type="STRING" id="29321.AAV33_09240"/>
<keyword evidence="3" id="KW-1185">Reference proteome</keyword>
<dbReference type="InterPro" id="IPR016181">
    <property type="entry name" value="Acyl_CoA_acyltransferase"/>
</dbReference>
<dbReference type="HOGENOM" id="CLU_091690_0_0_11"/>
<evidence type="ECO:0000259" key="1">
    <source>
        <dbReference type="PROSITE" id="PS51186"/>
    </source>
</evidence>
<evidence type="ECO:0000313" key="2">
    <source>
        <dbReference type="EMBL" id="EJZ82775.1"/>
    </source>
</evidence>
<organism evidence="2 3">
    <name type="scientific">Corynebacterium otitidis ATCC 51513</name>
    <dbReference type="NCBI Taxonomy" id="883169"/>
    <lineage>
        <taxon>Bacteria</taxon>
        <taxon>Bacillati</taxon>
        <taxon>Actinomycetota</taxon>
        <taxon>Actinomycetes</taxon>
        <taxon>Mycobacteriales</taxon>
        <taxon>Corynebacteriaceae</taxon>
        <taxon>Corynebacterium</taxon>
    </lineage>
</organism>
<gene>
    <name evidence="2" type="ORF">HMPREF9719_00267</name>
</gene>